<dbReference type="EMBL" id="QPII01000002">
    <property type="protein sequence ID" value="RCV91010.1"/>
    <property type="molecule type" value="Genomic_DNA"/>
</dbReference>
<dbReference type="GO" id="GO:0016757">
    <property type="term" value="F:glycosyltransferase activity"/>
    <property type="evidence" value="ECO:0007669"/>
    <property type="project" value="InterPro"/>
</dbReference>
<protein>
    <submittedName>
        <fullName evidence="3">Glycosyltransferase family 1 protein</fullName>
    </submittedName>
</protein>
<comment type="caution">
    <text evidence="3">The sequence shown here is derived from an EMBL/GenBank/DDBJ whole genome shotgun (WGS) entry which is preliminary data.</text>
</comment>
<evidence type="ECO:0000259" key="1">
    <source>
        <dbReference type="Pfam" id="PF00534"/>
    </source>
</evidence>
<proteinExistence type="predicted"/>
<sequence>MKRIVFVVAAPATAEVFLSGHIAALGERYQVDLIANLHQHYPLSLSANNIIHAPIHRSINVWLDFMALVALVRIFSNNRYDAVHSVTPKAGLLTMIAAWITRVPVRNHTFTGQVWVTRTGLPRYLLRSLDKLLHSMSTHSLVDSHSQRNFLLTEQVIQRRKSSVLANGSISGVNVDRFKPDSEMRKIVRDKHGVSENDFVFLFLGRINAEKGVPELVSAFRRISEAYSEAKLLIVGEDESGMFDDGSIVDSFTGKLIRVGCTSEPEAYFNAADVFCLPSHREGFGSVLIEAAACGVASVASNIYGISDALVDNKTGLLHSVKCEEDLFAKMVVLISNPLLRTQLANAAMFRARGDFSSSVLEQELVEFYEKAFLDSERASYPC</sequence>
<dbReference type="PANTHER" id="PTHR12526">
    <property type="entry name" value="GLYCOSYLTRANSFERASE"/>
    <property type="match status" value="1"/>
</dbReference>
<evidence type="ECO:0000259" key="2">
    <source>
        <dbReference type="Pfam" id="PF13579"/>
    </source>
</evidence>
<dbReference type="InterPro" id="IPR001296">
    <property type="entry name" value="Glyco_trans_1"/>
</dbReference>
<feature type="domain" description="Glycosyl transferase family 1" evidence="1">
    <location>
        <begin position="186"/>
        <end position="348"/>
    </location>
</feature>
<dbReference type="PANTHER" id="PTHR12526:SF630">
    <property type="entry name" value="GLYCOSYLTRANSFERASE"/>
    <property type="match status" value="1"/>
</dbReference>
<name>A0A368U1M5_9GAMM</name>
<feature type="domain" description="Glycosyltransferase subfamily 4-like N-terminal" evidence="2">
    <location>
        <begin position="27"/>
        <end position="168"/>
    </location>
</feature>
<dbReference type="RefSeq" id="WP_114477653.1">
    <property type="nucleotide sequence ID" value="NZ_QPII01000002.1"/>
</dbReference>
<evidence type="ECO:0000313" key="4">
    <source>
        <dbReference type="Proteomes" id="UP000252405"/>
    </source>
</evidence>
<organism evidence="3 4">
    <name type="scientific">Billgrantia montanilacus</name>
    <dbReference type="NCBI Taxonomy" id="2282305"/>
    <lineage>
        <taxon>Bacteria</taxon>
        <taxon>Pseudomonadati</taxon>
        <taxon>Pseudomonadota</taxon>
        <taxon>Gammaproteobacteria</taxon>
        <taxon>Oceanospirillales</taxon>
        <taxon>Halomonadaceae</taxon>
        <taxon>Billgrantia</taxon>
    </lineage>
</organism>
<dbReference type="Gene3D" id="3.40.50.2000">
    <property type="entry name" value="Glycogen Phosphorylase B"/>
    <property type="match status" value="2"/>
</dbReference>
<dbReference type="SUPFAM" id="SSF53756">
    <property type="entry name" value="UDP-Glycosyltransferase/glycogen phosphorylase"/>
    <property type="match status" value="1"/>
</dbReference>
<dbReference type="Pfam" id="PF13579">
    <property type="entry name" value="Glyco_trans_4_4"/>
    <property type="match status" value="1"/>
</dbReference>
<keyword evidence="4" id="KW-1185">Reference proteome</keyword>
<reference evidence="3 4" key="1">
    <citation type="submission" date="2018-07" db="EMBL/GenBank/DDBJ databases">
        <title>Halomonas montanilacus sp. nov., isolated from Lake Pengyan on Tibetan Plateau.</title>
        <authorList>
            <person name="Lu H."/>
            <person name="Xing P."/>
            <person name="Wu Q."/>
        </authorList>
    </citation>
    <scope>NUCLEOTIDE SEQUENCE [LARGE SCALE GENOMIC DNA]</scope>
    <source>
        <strain evidence="3 4">PYC7W</strain>
    </source>
</reference>
<dbReference type="GO" id="GO:1901135">
    <property type="term" value="P:carbohydrate derivative metabolic process"/>
    <property type="evidence" value="ECO:0007669"/>
    <property type="project" value="UniProtKB-ARBA"/>
</dbReference>
<keyword evidence="3" id="KW-0808">Transferase</keyword>
<dbReference type="OrthoDB" id="9815351at2"/>
<dbReference type="Pfam" id="PF00534">
    <property type="entry name" value="Glycos_transf_1"/>
    <property type="match status" value="1"/>
</dbReference>
<dbReference type="InterPro" id="IPR028098">
    <property type="entry name" value="Glyco_trans_4-like_N"/>
</dbReference>
<gene>
    <name evidence="3" type="ORF">DU505_03720</name>
</gene>
<dbReference type="AlphaFoldDB" id="A0A368U1M5"/>
<accession>A0A368U1M5</accession>
<evidence type="ECO:0000313" key="3">
    <source>
        <dbReference type="EMBL" id="RCV91010.1"/>
    </source>
</evidence>
<dbReference type="Proteomes" id="UP000252405">
    <property type="component" value="Unassembled WGS sequence"/>
</dbReference>